<accession>A0AAV5U808</accession>
<gene>
    <name evidence="1" type="ORF">PENTCL1PPCAC_24952</name>
</gene>
<name>A0AAV5U808_9BILA</name>
<sequence>LHRFDHEQLLALAHHVTDLHKHALDSFGHGREKDGREIELRFGYHVLHVALRVLWQHAHLNVGSSIHDGDLSGFLAENLCCHWL</sequence>
<evidence type="ECO:0000313" key="2">
    <source>
        <dbReference type="Proteomes" id="UP001432027"/>
    </source>
</evidence>
<dbReference type="Proteomes" id="UP001432027">
    <property type="component" value="Unassembled WGS sequence"/>
</dbReference>
<evidence type="ECO:0000313" key="1">
    <source>
        <dbReference type="EMBL" id="GMT02778.1"/>
    </source>
</evidence>
<organism evidence="1 2">
    <name type="scientific">Pristionchus entomophagus</name>
    <dbReference type="NCBI Taxonomy" id="358040"/>
    <lineage>
        <taxon>Eukaryota</taxon>
        <taxon>Metazoa</taxon>
        <taxon>Ecdysozoa</taxon>
        <taxon>Nematoda</taxon>
        <taxon>Chromadorea</taxon>
        <taxon>Rhabditida</taxon>
        <taxon>Rhabditina</taxon>
        <taxon>Diplogasteromorpha</taxon>
        <taxon>Diplogasteroidea</taxon>
        <taxon>Neodiplogasteridae</taxon>
        <taxon>Pristionchus</taxon>
    </lineage>
</organism>
<comment type="caution">
    <text evidence="1">The sequence shown here is derived from an EMBL/GenBank/DDBJ whole genome shotgun (WGS) entry which is preliminary data.</text>
</comment>
<feature type="non-terminal residue" evidence="1">
    <location>
        <position position="1"/>
    </location>
</feature>
<proteinExistence type="predicted"/>
<keyword evidence="2" id="KW-1185">Reference proteome</keyword>
<feature type="non-terminal residue" evidence="1">
    <location>
        <position position="84"/>
    </location>
</feature>
<dbReference type="AlphaFoldDB" id="A0AAV5U808"/>
<protein>
    <submittedName>
        <fullName evidence="1">Uncharacterized protein</fullName>
    </submittedName>
</protein>
<reference evidence="1" key="1">
    <citation type="submission" date="2023-10" db="EMBL/GenBank/DDBJ databases">
        <title>Genome assembly of Pristionchus species.</title>
        <authorList>
            <person name="Yoshida K."/>
            <person name="Sommer R.J."/>
        </authorList>
    </citation>
    <scope>NUCLEOTIDE SEQUENCE</scope>
    <source>
        <strain evidence="1">RS0144</strain>
    </source>
</reference>
<dbReference type="EMBL" id="BTSX01000006">
    <property type="protein sequence ID" value="GMT02778.1"/>
    <property type="molecule type" value="Genomic_DNA"/>
</dbReference>